<name>A0AAF0J8M7_9BASI</name>
<proteinExistence type="inferred from homology"/>
<keyword evidence="5" id="KW-1185">Reference proteome</keyword>
<dbReference type="PANTHER" id="PTHR47966:SF57">
    <property type="entry name" value="PEPTIDASE A1 DOMAIN-CONTAINING PROTEIN"/>
    <property type="match status" value="1"/>
</dbReference>
<dbReference type="Pfam" id="PF00026">
    <property type="entry name" value="Asp"/>
    <property type="match status" value="1"/>
</dbReference>
<evidence type="ECO:0000259" key="3">
    <source>
        <dbReference type="PROSITE" id="PS51767"/>
    </source>
</evidence>
<dbReference type="AlphaFoldDB" id="A0AAF0J8M7"/>
<dbReference type="PROSITE" id="PS51767">
    <property type="entry name" value="PEPTIDASE_A1"/>
    <property type="match status" value="1"/>
</dbReference>
<dbReference type="InterPro" id="IPR001461">
    <property type="entry name" value="Aspartic_peptidase_A1"/>
</dbReference>
<feature type="active site" evidence="2">
    <location>
        <position position="231"/>
    </location>
</feature>
<dbReference type="GO" id="GO:0006508">
    <property type="term" value="P:proteolysis"/>
    <property type="evidence" value="ECO:0007669"/>
    <property type="project" value="InterPro"/>
</dbReference>
<feature type="domain" description="Peptidase A1" evidence="3">
    <location>
        <begin position="13"/>
        <end position="346"/>
    </location>
</feature>
<dbReference type="SUPFAM" id="SSF50630">
    <property type="entry name" value="Acid proteases"/>
    <property type="match status" value="1"/>
</dbReference>
<dbReference type="RefSeq" id="XP_060120172.1">
    <property type="nucleotide sequence ID" value="XM_060264189.1"/>
</dbReference>
<dbReference type="InterPro" id="IPR034164">
    <property type="entry name" value="Pepsin-like_dom"/>
</dbReference>
<dbReference type="GO" id="GO:0004190">
    <property type="term" value="F:aspartic-type endopeptidase activity"/>
    <property type="evidence" value="ECO:0007669"/>
    <property type="project" value="UniProtKB-EC"/>
</dbReference>
<dbReference type="CDD" id="cd05471">
    <property type="entry name" value="pepsin_like"/>
    <property type="match status" value="1"/>
</dbReference>
<organism evidence="4 5">
    <name type="scientific">Malassezia japonica</name>
    <dbReference type="NCBI Taxonomy" id="223818"/>
    <lineage>
        <taxon>Eukaryota</taxon>
        <taxon>Fungi</taxon>
        <taxon>Dikarya</taxon>
        <taxon>Basidiomycota</taxon>
        <taxon>Ustilaginomycotina</taxon>
        <taxon>Malasseziomycetes</taxon>
        <taxon>Malasseziales</taxon>
        <taxon>Malasseziaceae</taxon>
        <taxon>Malassezia</taxon>
    </lineage>
</organism>
<evidence type="ECO:0000256" key="2">
    <source>
        <dbReference type="PIRSR" id="PIRSR601461-1"/>
    </source>
</evidence>
<feature type="active site" evidence="2">
    <location>
        <position position="31"/>
    </location>
</feature>
<evidence type="ECO:0000256" key="1">
    <source>
        <dbReference type="ARBA" id="ARBA00007447"/>
    </source>
</evidence>
<accession>A0AAF0J8M7</accession>
<evidence type="ECO:0000313" key="4">
    <source>
        <dbReference type="EMBL" id="WFD37275.1"/>
    </source>
</evidence>
<protein>
    <submittedName>
        <fullName evidence="4">Cathepsin D</fullName>
        <ecNumber evidence="4">3.4.23.5</ecNumber>
    </submittedName>
</protein>
<reference evidence="4" key="1">
    <citation type="submission" date="2023-03" db="EMBL/GenBank/DDBJ databases">
        <title>Mating type loci evolution in Malassezia.</title>
        <authorList>
            <person name="Coelho M.A."/>
        </authorList>
    </citation>
    <scope>NUCLEOTIDE SEQUENCE</scope>
    <source>
        <strain evidence="4">CBS 9431</strain>
    </source>
</reference>
<dbReference type="Proteomes" id="UP001217754">
    <property type="component" value="Chromosome 1"/>
</dbReference>
<sequence length="451" mass="48759">MAPIGDQGRDDLYYSQIGMGTPQLTYNVALDTGSSDFWIMDTSCTPADGCEATTPRYDASKSSSAQSSNISYEIRYPNTTIYGILGTENVTFAGYDVSGLSFARALKLYSNDMFPAPISGLMGLGFQTLNKNPITPFWQVISIQGQTKDPVFTVQIADNYNATHNRTDLTPGGVFTLGYLDHQQYTGDIAWMHIAPKYGSKGYGWWAVEMDSLSVNGNNIDLGGETVVAVDTGTTHIGGPANVVEAVYDQIPGSTPASKQYYNFEYSYLIPCEQQFQVDFAFGGRNFTLTNEQLNLGPADDDDKMCVSALYVFLGDGYTPRWLLGDTFLKTVFSVFSWKPERVGFASLSSKDGQVLPTTSVPLAPSFSGNAAQVHLTDLPSITSDSANTKQTGVTAASVLSMASVEVHSPSIQPLSVYRPPTATSGAHRAYSIQFALYIVLLSVTLACVLC</sequence>
<dbReference type="PRINTS" id="PR00792">
    <property type="entry name" value="PEPSIN"/>
</dbReference>
<gene>
    <name evidence="4" type="ORF">MJAP1_000219</name>
</gene>
<dbReference type="Gene3D" id="2.40.70.10">
    <property type="entry name" value="Acid Proteases"/>
    <property type="match status" value="2"/>
</dbReference>
<dbReference type="EMBL" id="CP119958">
    <property type="protein sequence ID" value="WFD37275.1"/>
    <property type="molecule type" value="Genomic_DNA"/>
</dbReference>
<dbReference type="EC" id="3.4.23.5" evidence="4"/>
<dbReference type="InterPro" id="IPR033121">
    <property type="entry name" value="PEPTIDASE_A1"/>
</dbReference>
<evidence type="ECO:0000313" key="5">
    <source>
        <dbReference type="Proteomes" id="UP001217754"/>
    </source>
</evidence>
<dbReference type="GeneID" id="85223868"/>
<keyword evidence="4" id="KW-0378">Hydrolase</keyword>
<comment type="similarity">
    <text evidence="1">Belongs to the peptidase A1 family.</text>
</comment>
<dbReference type="PANTHER" id="PTHR47966">
    <property type="entry name" value="BETA-SITE APP-CLEAVING ENZYME, ISOFORM A-RELATED"/>
    <property type="match status" value="1"/>
</dbReference>
<dbReference type="InterPro" id="IPR021109">
    <property type="entry name" value="Peptidase_aspartic_dom_sf"/>
</dbReference>